<dbReference type="Proteomes" id="UP000684084">
    <property type="component" value="Unassembled WGS sequence"/>
</dbReference>
<organism evidence="1 2">
    <name type="scientific">Rhizophagus irregularis</name>
    <dbReference type="NCBI Taxonomy" id="588596"/>
    <lineage>
        <taxon>Eukaryota</taxon>
        <taxon>Fungi</taxon>
        <taxon>Fungi incertae sedis</taxon>
        <taxon>Mucoromycota</taxon>
        <taxon>Glomeromycotina</taxon>
        <taxon>Glomeromycetes</taxon>
        <taxon>Glomerales</taxon>
        <taxon>Glomeraceae</taxon>
        <taxon>Rhizophagus</taxon>
    </lineage>
</organism>
<dbReference type="AlphaFoldDB" id="A0A915ZL37"/>
<dbReference type="OrthoDB" id="2398774at2759"/>
<evidence type="ECO:0000313" key="1">
    <source>
        <dbReference type="EMBL" id="CAB5381799.1"/>
    </source>
</evidence>
<comment type="caution">
    <text evidence="1">The sequence shown here is derived from an EMBL/GenBank/DDBJ whole genome shotgun (WGS) entry which is preliminary data.</text>
</comment>
<proteinExistence type="predicted"/>
<accession>A0A915ZL37</accession>
<sequence length="119" mass="13964">MQSTQQVESINSVIHKAVVSSSTIFDVIKAIDIWMQKEALNKSFLAWKYKTIAYHQPFVVETFFSKINSVIQKYLTPHIIEEIHKQMCESVLYRCEKLEINDAFEFNENQSDQVMLNED</sequence>
<protein>
    <submittedName>
        <fullName evidence="1">Uncharacterized protein</fullName>
    </submittedName>
</protein>
<evidence type="ECO:0000313" key="2">
    <source>
        <dbReference type="Proteomes" id="UP000684084"/>
    </source>
</evidence>
<dbReference type="EMBL" id="CAGKOT010000045">
    <property type="protein sequence ID" value="CAB5381799.1"/>
    <property type="molecule type" value="Genomic_DNA"/>
</dbReference>
<name>A0A915ZL37_9GLOM</name>
<gene>
    <name evidence="1" type="ORF">CHRIB12_LOCUS17686</name>
</gene>
<reference evidence="1" key="1">
    <citation type="submission" date="2020-05" db="EMBL/GenBank/DDBJ databases">
        <authorList>
            <person name="Rincon C."/>
            <person name="Sanders R I."/>
            <person name="Robbins C."/>
            <person name="Chaturvedi A."/>
        </authorList>
    </citation>
    <scope>NUCLEOTIDE SEQUENCE</scope>
    <source>
        <strain evidence="1">CHB12</strain>
    </source>
</reference>